<accession>A0AAD6FX23</accession>
<comment type="caution">
    <text evidence="1">The sequence shown here is derived from an EMBL/GenBank/DDBJ whole genome shotgun (WGS) entry which is preliminary data.</text>
</comment>
<dbReference type="GeneID" id="81606131"/>
<dbReference type="RefSeq" id="XP_056760642.1">
    <property type="nucleotide sequence ID" value="XM_056915888.1"/>
</dbReference>
<reference evidence="1" key="2">
    <citation type="journal article" date="2023" name="IMA Fungus">
        <title>Comparative genomic study of the Penicillium genus elucidates a diverse pangenome and 15 lateral gene transfer events.</title>
        <authorList>
            <person name="Petersen C."/>
            <person name="Sorensen T."/>
            <person name="Nielsen M.R."/>
            <person name="Sondergaard T.E."/>
            <person name="Sorensen J.L."/>
            <person name="Fitzpatrick D.A."/>
            <person name="Frisvad J.C."/>
            <person name="Nielsen K.L."/>
        </authorList>
    </citation>
    <scope>NUCLEOTIDE SEQUENCE</scope>
    <source>
        <strain evidence="1">IBT 16125</strain>
    </source>
</reference>
<proteinExistence type="predicted"/>
<organism evidence="1 2">
    <name type="scientific">Penicillium daleae</name>
    <dbReference type="NCBI Taxonomy" id="63821"/>
    <lineage>
        <taxon>Eukaryota</taxon>
        <taxon>Fungi</taxon>
        <taxon>Dikarya</taxon>
        <taxon>Ascomycota</taxon>
        <taxon>Pezizomycotina</taxon>
        <taxon>Eurotiomycetes</taxon>
        <taxon>Eurotiomycetidae</taxon>
        <taxon>Eurotiales</taxon>
        <taxon>Aspergillaceae</taxon>
        <taxon>Penicillium</taxon>
    </lineage>
</organism>
<gene>
    <name evidence="1" type="ORF">N7458_012507</name>
</gene>
<dbReference type="Proteomes" id="UP001213681">
    <property type="component" value="Unassembled WGS sequence"/>
</dbReference>
<evidence type="ECO:0000313" key="1">
    <source>
        <dbReference type="EMBL" id="KAJ5433351.1"/>
    </source>
</evidence>
<reference evidence="1" key="1">
    <citation type="submission" date="2022-12" db="EMBL/GenBank/DDBJ databases">
        <authorList>
            <person name="Petersen C."/>
        </authorList>
    </citation>
    <scope>NUCLEOTIDE SEQUENCE</scope>
    <source>
        <strain evidence="1">IBT 16125</strain>
    </source>
</reference>
<dbReference type="EMBL" id="JAPVEA010000009">
    <property type="protein sequence ID" value="KAJ5433351.1"/>
    <property type="molecule type" value="Genomic_DNA"/>
</dbReference>
<name>A0AAD6FX23_9EURO</name>
<sequence>MTDDWAGLPLDVLGQKVPWSAIPNSLASIESARKRDDAVTVLCLPISDDSVHAPVFVGAGAVWFGYY</sequence>
<protein>
    <submittedName>
        <fullName evidence="1">Uncharacterized protein</fullName>
    </submittedName>
</protein>
<keyword evidence="2" id="KW-1185">Reference proteome</keyword>
<evidence type="ECO:0000313" key="2">
    <source>
        <dbReference type="Proteomes" id="UP001213681"/>
    </source>
</evidence>
<dbReference type="AlphaFoldDB" id="A0AAD6FX23"/>